<dbReference type="GO" id="GO:0000166">
    <property type="term" value="F:nucleotide binding"/>
    <property type="evidence" value="ECO:0007669"/>
    <property type="project" value="UniProtKB-KW"/>
</dbReference>
<protein>
    <submittedName>
        <fullName evidence="4">Molybdopterin synthase sulfur carrier subunit</fullName>
    </submittedName>
</protein>
<accession>A0A3B0W403</accession>
<dbReference type="UniPathway" id="UPA00344"/>
<evidence type="ECO:0000256" key="1">
    <source>
        <dbReference type="ARBA" id="ARBA00005046"/>
    </source>
</evidence>
<name>A0A3B0W403_9ZZZZ</name>
<keyword evidence="3" id="KW-0501">Molybdenum cofactor biosynthesis</keyword>
<dbReference type="InterPro" id="IPR044672">
    <property type="entry name" value="MOCS2A"/>
</dbReference>
<dbReference type="Pfam" id="PF02597">
    <property type="entry name" value="ThiS"/>
    <property type="match status" value="1"/>
</dbReference>
<gene>
    <name evidence="4" type="ORF">MNBD_GAMMA04-2142</name>
</gene>
<dbReference type="SUPFAM" id="SSF54285">
    <property type="entry name" value="MoaD/ThiS"/>
    <property type="match status" value="1"/>
</dbReference>
<evidence type="ECO:0000313" key="4">
    <source>
        <dbReference type="EMBL" id="VAW50001.1"/>
    </source>
</evidence>
<sequence length="82" mass="8989">MIHILYFANFRELLGQSEEKIPSTHATVSDLLAELAARGGDWKRALTENTQLQIAVNHNIASRETPIKAGDEIAFFPPVTGG</sequence>
<dbReference type="NCBIfam" id="TIGR01682">
    <property type="entry name" value="moaD"/>
    <property type="match status" value="1"/>
</dbReference>
<evidence type="ECO:0000256" key="3">
    <source>
        <dbReference type="ARBA" id="ARBA00023150"/>
    </source>
</evidence>
<reference evidence="4" key="1">
    <citation type="submission" date="2018-06" db="EMBL/GenBank/DDBJ databases">
        <authorList>
            <person name="Zhirakovskaya E."/>
        </authorList>
    </citation>
    <scope>NUCLEOTIDE SEQUENCE</scope>
</reference>
<dbReference type="Gene3D" id="3.10.20.30">
    <property type="match status" value="1"/>
</dbReference>
<dbReference type="NCBIfam" id="TIGR01687">
    <property type="entry name" value="moaD_arch"/>
    <property type="match status" value="1"/>
</dbReference>
<dbReference type="InterPro" id="IPR003749">
    <property type="entry name" value="ThiS/MoaD-like"/>
</dbReference>
<proteinExistence type="predicted"/>
<keyword evidence="2" id="KW-0547">Nucleotide-binding</keyword>
<comment type="pathway">
    <text evidence="1">Cofactor biosynthesis; molybdopterin biosynthesis.</text>
</comment>
<dbReference type="InterPro" id="IPR010038">
    <property type="entry name" value="MoaD_arc-typ"/>
</dbReference>
<dbReference type="PANTHER" id="PTHR33359">
    <property type="entry name" value="MOLYBDOPTERIN SYNTHASE SULFUR CARRIER SUBUNIT"/>
    <property type="match status" value="1"/>
</dbReference>
<dbReference type="EMBL" id="UOFB01000421">
    <property type="protein sequence ID" value="VAW50001.1"/>
    <property type="molecule type" value="Genomic_DNA"/>
</dbReference>
<evidence type="ECO:0000256" key="2">
    <source>
        <dbReference type="ARBA" id="ARBA00022741"/>
    </source>
</evidence>
<dbReference type="InterPro" id="IPR012675">
    <property type="entry name" value="Beta-grasp_dom_sf"/>
</dbReference>
<dbReference type="GO" id="GO:1990133">
    <property type="term" value="C:molybdopterin adenylyltransferase complex"/>
    <property type="evidence" value="ECO:0007669"/>
    <property type="project" value="TreeGrafter"/>
</dbReference>
<dbReference type="InterPro" id="IPR016155">
    <property type="entry name" value="Mopterin_synth/thiamin_S_b"/>
</dbReference>
<dbReference type="GO" id="GO:0006777">
    <property type="term" value="P:Mo-molybdopterin cofactor biosynthetic process"/>
    <property type="evidence" value="ECO:0007669"/>
    <property type="project" value="UniProtKB-KW"/>
</dbReference>
<dbReference type="CDD" id="cd00754">
    <property type="entry name" value="Ubl_MoaD"/>
    <property type="match status" value="1"/>
</dbReference>
<dbReference type="FunFam" id="3.10.20.30:FF:000010">
    <property type="entry name" value="Molybdopterin synthase sulfur carrier subunit"/>
    <property type="match status" value="1"/>
</dbReference>
<dbReference type="AlphaFoldDB" id="A0A3B0W403"/>
<organism evidence="4">
    <name type="scientific">hydrothermal vent metagenome</name>
    <dbReference type="NCBI Taxonomy" id="652676"/>
    <lineage>
        <taxon>unclassified sequences</taxon>
        <taxon>metagenomes</taxon>
        <taxon>ecological metagenomes</taxon>
    </lineage>
</organism>
<dbReference type="PANTHER" id="PTHR33359:SF1">
    <property type="entry name" value="MOLYBDOPTERIN SYNTHASE SULFUR CARRIER SUBUNIT"/>
    <property type="match status" value="1"/>
</dbReference>